<dbReference type="EMBL" id="LJIG01002738">
    <property type="protein sequence ID" value="KRT84202.1"/>
    <property type="molecule type" value="Genomic_DNA"/>
</dbReference>
<keyword evidence="3" id="KW-0472">Membrane</keyword>
<organism evidence="4 5">
    <name type="scientific">Oryctes borbonicus</name>
    <dbReference type="NCBI Taxonomy" id="1629725"/>
    <lineage>
        <taxon>Eukaryota</taxon>
        <taxon>Metazoa</taxon>
        <taxon>Ecdysozoa</taxon>
        <taxon>Arthropoda</taxon>
        <taxon>Hexapoda</taxon>
        <taxon>Insecta</taxon>
        <taxon>Pterygota</taxon>
        <taxon>Neoptera</taxon>
        <taxon>Endopterygota</taxon>
        <taxon>Coleoptera</taxon>
        <taxon>Polyphaga</taxon>
        <taxon>Scarabaeiformia</taxon>
        <taxon>Scarabaeidae</taxon>
        <taxon>Dynastinae</taxon>
        <taxon>Oryctes</taxon>
    </lineage>
</organism>
<keyword evidence="3" id="KW-0812">Transmembrane</keyword>
<comment type="caution">
    <text evidence="4">The sequence shown here is derived from an EMBL/GenBank/DDBJ whole genome shotgun (WGS) entry which is preliminary data.</text>
</comment>
<feature type="transmembrane region" description="Helical" evidence="3">
    <location>
        <begin position="456"/>
        <end position="481"/>
    </location>
</feature>
<gene>
    <name evidence="4" type="ORF">AMK59_2608</name>
</gene>
<dbReference type="InterPro" id="IPR003591">
    <property type="entry name" value="Leu-rich_rpt_typical-subtyp"/>
</dbReference>
<reference evidence="4 5" key="1">
    <citation type="submission" date="2015-09" db="EMBL/GenBank/DDBJ databases">
        <title>Draft genome of the scarab beetle Oryctes borbonicus.</title>
        <authorList>
            <person name="Meyer J.M."/>
            <person name="Markov G.V."/>
            <person name="Baskaran P."/>
            <person name="Herrmann M."/>
            <person name="Sommer R.J."/>
            <person name="Roedelsperger C."/>
        </authorList>
    </citation>
    <scope>NUCLEOTIDE SEQUENCE [LARGE SCALE GENOMIC DNA]</scope>
    <source>
        <strain evidence="4">OB123</strain>
        <tissue evidence="4">Whole animal</tissue>
    </source>
</reference>
<dbReference type="Gene3D" id="3.80.10.10">
    <property type="entry name" value="Ribonuclease Inhibitor"/>
    <property type="match status" value="3"/>
</dbReference>
<dbReference type="Proteomes" id="UP000051574">
    <property type="component" value="Unassembled WGS sequence"/>
</dbReference>
<dbReference type="PROSITE" id="PS51450">
    <property type="entry name" value="LRR"/>
    <property type="match status" value="3"/>
</dbReference>
<accession>A0A0T6BA38</accession>
<evidence type="ECO:0000313" key="4">
    <source>
        <dbReference type="EMBL" id="KRT84202.1"/>
    </source>
</evidence>
<dbReference type="PANTHER" id="PTHR45617:SF172">
    <property type="entry name" value="LEUCINE-RICH REPEAT-CONTAINING PROTEIN 15-LIKE"/>
    <property type="match status" value="1"/>
</dbReference>
<proteinExistence type="predicted"/>
<dbReference type="SUPFAM" id="SSF52058">
    <property type="entry name" value="L domain-like"/>
    <property type="match status" value="1"/>
</dbReference>
<keyword evidence="3" id="KW-1133">Transmembrane helix</keyword>
<evidence type="ECO:0008006" key="6">
    <source>
        <dbReference type="Google" id="ProtNLM"/>
    </source>
</evidence>
<dbReference type="Pfam" id="PF00560">
    <property type="entry name" value="LRR_1"/>
    <property type="match status" value="2"/>
</dbReference>
<name>A0A0T6BA38_9SCAR</name>
<evidence type="ECO:0000256" key="3">
    <source>
        <dbReference type="SAM" id="Phobius"/>
    </source>
</evidence>
<protein>
    <recommendedName>
        <fullName evidence="6">LRRCT domain-containing protein</fullName>
    </recommendedName>
</protein>
<evidence type="ECO:0000313" key="5">
    <source>
        <dbReference type="Proteomes" id="UP000051574"/>
    </source>
</evidence>
<dbReference type="Pfam" id="PF13855">
    <property type="entry name" value="LRR_8"/>
    <property type="match status" value="3"/>
</dbReference>
<evidence type="ECO:0000256" key="2">
    <source>
        <dbReference type="ARBA" id="ARBA00022737"/>
    </source>
</evidence>
<keyword evidence="2" id="KW-0677">Repeat</keyword>
<feature type="non-terminal residue" evidence="4">
    <location>
        <position position="1"/>
    </location>
</feature>
<evidence type="ECO:0000256" key="1">
    <source>
        <dbReference type="ARBA" id="ARBA00022614"/>
    </source>
</evidence>
<dbReference type="SMART" id="SM00369">
    <property type="entry name" value="LRR_TYP"/>
    <property type="match status" value="10"/>
</dbReference>
<keyword evidence="5" id="KW-1185">Reference proteome</keyword>
<dbReference type="PANTHER" id="PTHR45617">
    <property type="entry name" value="LEUCINE RICH REPEAT FAMILY PROTEIN"/>
    <property type="match status" value="1"/>
</dbReference>
<dbReference type="InterPro" id="IPR001611">
    <property type="entry name" value="Leu-rich_rpt"/>
</dbReference>
<dbReference type="AlphaFoldDB" id="A0A0T6BA38"/>
<dbReference type="InterPro" id="IPR032675">
    <property type="entry name" value="LRR_dom_sf"/>
</dbReference>
<sequence length="545" mass="61826">RQGGLNGTLSLDGMDVSMEVLRITAPEDNLNALTMNPTIQAYKKLEEVHITRSNIPNLGTHFFWGLNKLEILNLSQNNITQPLDHNFRGLYNLRELYLDDNKIYSLPSGTFRYLTNLVILSIQRNRMHEMMPRVFQQLEKLKVLKLSGNSLVKLNPEIFKDIEALTVFECRGCAFEEMDSEIYSLVPYLIHLDLSDNNISHLNAKEFQYLTDLKSLNLDGNRISAIPADLFSKQSQLTALSLARNSLNELSPMSFVNLKSIVELDLSFNKLEHVDATLLKPVEYTLERLVLSGNHIPIGEIRDLLRKNQVLKVLEIADCGLQEITESVLPEKLSVLSLAGNYLTKLSPDVLPQSLAELDLSRNHFRGLEEEIMQRIETMSKLKLDSNPWTCDLCHIRPLLLRANRTEIYSLKCASPYHYENKLLGTLHRSQLNWCTAPIYTSSNENSFLTVDDGKIGIIAAGASVALLVLIIFSILAAFLYSKRHAAKYYTHEEKRTDERESIFENQSPLFGEELSFKFPMDTGEKKVAIATIDEIKNHALSNGT</sequence>
<keyword evidence="1" id="KW-0433">Leucine-rich repeat</keyword>
<dbReference type="OrthoDB" id="9229163at2759"/>